<dbReference type="EMBL" id="HE576760">
    <property type="protein sequence ID" value="CCC71713.1"/>
    <property type="molecule type" value="Genomic_DNA"/>
</dbReference>
<dbReference type="GeneID" id="96905404"/>
<dbReference type="PANTHER" id="PTHR34292">
    <property type="entry name" value="OUTER SPORE WALL PROTEIN LDS1"/>
    <property type="match status" value="1"/>
</dbReference>
<dbReference type="eggNOG" id="ENOG502QVX4">
    <property type="taxonomic scope" value="Eukaryota"/>
</dbReference>
<dbReference type="GO" id="GO:0005628">
    <property type="term" value="C:prospore membrane"/>
    <property type="evidence" value="ECO:0007669"/>
    <property type="project" value="TreeGrafter"/>
</dbReference>
<accession>G0VJN3</accession>
<dbReference type="InterPro" id="IPR052786">
    <property type="entry name" value="Spore_wall_assembly"/>
</dbReference>
<sequence>MALVANGGENFLNNAKFLKSSDRRVQDVKVEENTEYDKKSNNRELKWVFREFCMVSNFVKKIFFFIMFVGISMVPIIGPAIVNQINAPRRGFSYMKRFFYLSGFDKVQTRDFQYEHFGLFLCFGTAAGILEFLPFSPIITMISNTVGAAKWSISLLKEKERKNRENKVD</sequence>
<reference evidence="2 3" key="1">
    <citation type="journal article" date="2011" name="Proc. Natl. Acad. Sci. U.S.A.">
        <title>Evolutionary erosion of yeast sex chromosomes by mating-type switching accidents.</title>
        <authorList>
            <person name="Gordon J.L."/>
            <person name="Armisen D."/>
            <person name="Proux-Wera E."/>
            <person name="Oheigeartaigh S.S."/>
            <person name="Byrne K.P."/>
            <person name="Wolfe K.H."/>
        </authorList>
    </citation>
    <scope>NUCLEOTIDE SEQUENCE [LARGE SCALE GENOMIC DNA]</scope>
    <source>
        <strain evidence="3">ATCC 76901 / BCRC 22586 / CBS 4309 / NBRC 1992 / NRRL Y-12630</strain>
    </source>
</reference>
<dbReference type="HOGENOM" id="CLU_1578936_0_0_1"/>
<evidence type="ECO:0000313" key="2">
    <source>
        <dbReference type="EMBL" id="CCC71713.1"/>
    </source>
</evidence>
<evidence type="ECO:0000313" key="3">
    <source>
        <dbReference type="Proteomes" id="UP000001640"/>
    </source>
</evidence>
<dbReference type="Proteomes" id="UP000001640">
    <property type="component" value="Chromosome 9"/>
</dbReference>
<evidence type="ECO:0000256" key="1">
    <source>
        <dbReference type="SAM" id="Phobius"/>
    </source>
</evidence>
<proteinExistence type="predicted"/>
<keyword evidence="1" id="KW-0812">Transmembrane</keyword>
<keyword evidence="1" id="KW-1133">Transmembrane helix</keyword>
<dbReference type="InParanoid" id="G0VJN3"/>
<dbReference type="AlphaFoldDB" id="G0VJN3"/>
<gene>
    <name evidence="2" type="primary">NCAS0I00450</name>
    <name evidence="2" type="ordered locus">NCAS_0I00450</name>
</gene>
<reference key="2">
    <citation type="submission" date="2011-08" db="EMBL/GenBank/DDBJ databases">
        <title>Genome sequence of Naumovozyma castellii.</title>
        <authorList>
            <person name="Gordon J.L."/>
            <person name="Armisen D."/>
            <person name="Proux-Wera E."/>
            <person name="OhEigeartaigh S.S."/>
            <person name="Byrne K.P."/>
            <person name="Wolfe K.H."/>
        </authorList>
    </citation>
    <scope>NUCLEOTIDE SEQUENCE</scope>
    <source>
        <strain>Type strain:CBS 4309</strain>
    </source>
</reference>
<dbReference type="OrthoDB" id="10012223at2759"/>
<dbReference type="GO" id="GO:0005811">
    <property type="term" value="C:lipid droplet"/>
    <property type="evidence" value="ECO:0007669"/>
    <property type="project" value="TreeGrafter"/>
</dbReference>
<keyword evidence="1" id="KW-0472">Membrane</keyword>
<feature type="transmembrane region" description="Helical" evidence="1">
    <location>
        <begin position="62"/>
        <end position="82"/>
    </location>
</feature>
<dbReference type="KEGG" id="ncs:NCAS_0I00450"/>
<dbReference type="PANTHER" id="PTHR34292:SF3">
    <property type="entry name" value="OUTER SPORE WALL PROTEIN LDS2-RELATED"/>
    <property type="match status" value="1"/>
</dbReference>
<name>G0VJN3_NAUCA</name>
<dbReference type="GO" id="GO:0005619">
    <property type="term" value="C:ascospore wall"/>
    <property type="evidence" value="ECO:0007669"/>
    <property type="project" value="TreeGrafter"/>
</dbReference>
<protein>
    <submittedName>
        <fullName evidence="2">Uncharacterized protein</fullName>
    </submittedName>
</protein>
<dbReference type="RefSeq" id="XP_003678059.1">
    <property type="nucleotide sequence ID" value="XM_003678011.1"/>
</dbReference>
<organism evidence="2 3">
    <name type="scientific">Naumovozyma castellii</name>
    <name type="common">Yeast</name>
    <name type="synonym">Saccharomyces castellii</name>
    <dbReference type="NCBI Taxonomy" id="27288"/>
    <lineage>
        <taxon>Eukaryota</taxon>
        <taxon>Fungi</taxon>
        <taxon>Dikarya</taxon>
        <taxon>Ascomycota</taxon>
        <taxon>Saccharomycotina</taxon>
        <taxon>Saccharomycetes</taxon>
        <taxon>Saccharomycetales</taxon>
        <taxon>Saccharomycetaceae</taxon>
        <taxon>Naumovozyma</taxon>
    </lineage>
</organism>
<keyword evidence="3" id="KW-1185">Reference proteome</keyword>